<gene>
    <name evidence="2" type="ORF">COCNU_14G010170</name>
</gene>
<name>A0A8K0IVT4_COCNU</name>
<dbReference type="EMBL" id="CM017885">
    <property type="protein sequence ID" value="KAG1368549.1"/>
    <property type="molecule type" value="Genomic_DNA"/>
</dbReference>
<evidence type="ECO:0000313" key="3">
    <source>
        <dbReference type="Proteomes" id="UP000797356"/>
    </source>
</evidence>
<dbReference type="Pfam" id="PF23247">
    <property type="entry name" value="LRR_RPS2"/>
    <property type="match status" value="1"/>
</dbReference>
<dbReference type="Gene3D" id="3.80.10.10">
    <property type="entry name" value="Ribonuclease Inhibitor"/>
    <property type="match status" value="2"/>
</dbReference>
<comment type="caution">
    <text evidence="2">The sequence shown here is derived from an EMBL/GenBank/DDBJ whole genome shotgun (WGS) entry which is preliminary data.</text>
</comment>
<sequence length="263" mass="29943">MDSLRRLELSYWEICPQLPPLGKLPNLDYLRISNADAVKKIGTQFLGQESDRGRDEGGRIQISFPKSTKLEFIDMYNWEEWEWEVKDDDGLIALPNLKELTLSWCPKLRSLPSGLVHHATTLTKLQISHCDGLKEIRGFSSIKELQISHCDSLKEIRGFSSIKELRISDSRKLEGVSDLPTLETLALCDEKMRSLPEWFHGGLPDFPALHKLEIMANGKVLRGCLKNGLDWPKIEHIPYVHARSMQESGYISKSPSAFTTNLK</sequence>
<keyword evidence="3" id="KW-1185">Reference proteome</keyword>
<evidence type="ECO:0000259" key="1">
    <source>
        <dbReference type="Pfam" id="PF23247"/>
    </source>
</evidence>
<dbReference type="OrthoDB" id="765493at2759"/>
<dbReference type="SUPFAM" id="SSF52047">
    <property type="entry name" value="RNI-like"/>
    <property type="match status" value="1"/>
</dbReference>
<reference evidence="2" key="1">
    <citation type="journal article" date="2017" name="Gigascience">
        <title>The genome draft of coconut (Cocos nucifera).</title>
        <authorList>
            <person name="Xiao Y."/>
            <person name="Xu P."/>
            <person name="Fan H."/>
            <person name="Baudouin L."/>
            <person name="Xia W."/>
            <person name="Bocs S."/>
            <person name="Xu J."/>
            <person name="Li Q."/>
            <person name="Guo A."/>
            <person name="Zhou L."/>
            <person name="Li J."/>
            <person name="Wu Y."/>
            <person name="Ma Z."/>
            <person name="Armero A."/>
            <person name="Issali A.E."/>
            <person name="Liu N."/>
            <person name="Peng M."/>
            <person name="Yang Y."/>
        </authorList>
    </citation>
    <scope>NUCLEOTIDE SEQUENCE</scope>
    <source>
        <tissue evidence="2">Spear leaf of Hainan Tall coconut</tissue>
    </source>
</reference>
<dbReference type="Proteomes" id="UP000797356">
    <property type="component" value="Chromosome 14"/>
</dbReference>
<reference evidence="2" key="2">
    <citation type="submission" date="2019-07" db="EMBL/GenBank/DDBJ databases">
        <authorList>
            <person name="Yang Y."/>
            <person name="Bocs S."/>
            <person name="Baudouin L."/>
        </authorList>
    </citation>
    <scope>NUCLEOTIDE SEQUENCE</scope>
    <source>
        <tissue evidence="2">Spear leaf of Hainan Tall coconut</tissue>
    </source>
</reference>
<dbReference type="AlphaFoldDB" id="A0A8K0IVT4"/>
<protein>
    <submittedName>
        <fullName evidence="2">Putative Disease resistance protein RGA2</fullName>
    </submittedName>
</protein>
<dbReference type="InterPro" id="IPR057135">
    <property type="entry name" value="At4g27190-like_LRR"/>
</dbReference>
<dbReference type="PANTHER" id="PTHR47186:SF3">
    <property type="entry name" value="OS09G0267800 PROTEIN"/>
    <property type="match status" value="1"/>
</dbReference>
<dbReference type="PANTHER" id="PTHR47186">
    <property type="entry name" value="LEUCINE-RICH REPEAT-CONTAINING PROTEIN 57"/>
    <property type="match status" value="1"/>
</dbReference>
<accession>A0A8K0IVT4</accession>
<evidence type="ECO:0000313" key="2">
    <source>
        <dbReference type="EMBL" id="KAG1368549.1"/>
    </source>
</evidence>
<proteinExistence type="predicted"/>
<dbReference type="InterPro" id="IPR032675">
    <property type="entry name" value="LRR_dom_sf"/>
</dbReference>
<feature type="domain" description="Disease resistance protein At4g27190-like leucine-rich repeats" evidence="1">
    <location>
        <begin position="90"/>
        <end position="176"/>
    </location>
</feature>
<organism evidence="2 3">
    <name type="scientific">Cocos nucifera</name>
    <name type="common">Coconut palm</name>
    <dbReference type="NCBI Taxonomy" id="13894"/>
    <lineage>
        <taxon>Eukaryota</taxon>
        <taxon>Viridiplantae</taxon>
        <taxon>Streptophyta</taxon>
        <taxon>Embryophyta</taxon>
        <taxon>Tracheophyta</taxon>
        <taxon>Spermatophyta</taxon>
        <taxon>Magnoliopsida</taxon>
        <taxon>Liliopsida</taxon>
        <taxon>Arecaceae</taxon>
        <taxon>Arecoideae</taxon>
        <taxon>Cocoseae</taxon>
        <taxon>Attaleinae</taxon>
        <taxon>Cocos</taxon>
    </lineage>
</organism>